<feature type="domain" description="BHLH" evidence="7">
    <location>
        <begin position="107"/>
        <end position="156"/>
    </location>
</feature>
<dbReference type="PANTHER" id="PTHR45914">
    <property type="entry name" value="TRANSCRIPTION FACTOR HEC3-RELATED"/>
    <property type="match status" value="1"/>
</dbReference>
<keyword evidence="2" id="KW-0805">Transcription regulation</keyword>
<dbReference type="SMART" id="SM00353">
    <property type="entry name" value="HLH"/>
    <property type="match status" value="1"/>
</dbReference>
<evidence type="ECO:0000256" key="5">
    <source>
        <dbReference type="ARBA" id="ARBA00023242"/>
    </source>
</evidence>
<dbReference type="InterPro" id="IPR045843">
    <property type="entry name" value="IND-like"/>
</dbReference>
<evidence type="ECO:0000259" key="7">
    <source>
        <dbReference type="PROSITE" id="PS50888"/>
    </source>
</evidence>
<evidence type="ECO:0000256" key="2">
    <source>
        <dbReference type="ARBA" id="ARBA00023015"/>
    </source>
</evidence>
<dbReference type="Proteomes" id="UP001567538">
    <property type="component" value="Unassembled WGS sequence"/>
</dbReference>
<accession>A0ABD1IK46</accession>
<evidence type="ECO:0000256" key="3">
    <source>
        <dbReference type="ARBA" id="ARBA00023125"/>
    </source>
</evidence>
<keyword evidence="3" id="KW-0238">DNA-binding</keyword>
<organism evidence="8 9">
    <name type="scientific">Salvia divinorum</name>
    <name type="common">Maria pastora</name>
    <name type="synonym">Diviner's sage</name>
    <dbReference type="NCBI Taxonomy" id="28513"/>
    <lineage>
        <taxon>Eukaryota</taxon>
        <taxon>Viridiplantae</taxon>
        <taxon>Streptophyta</taxon>
        <taxon>Embryophyta</taxon>
        <taxon>Tracheophyta</taxon>
        <taxon>Spermatophyta</taxon>
        <taxon>Magnoliopsida</taxon>
        <taxon>eudicotyledons</taxon>
        <taxon>Gunneridae</taxon>
        <taxon>Pentapetalae</taxon>
        <taxon>asterids</taxon>
        <taxon>lamiids</taxon>
        <taxon>Lamiales</taxon>
        <taxon>Lamiaceae</taxon>
        <taxon>Nepetoideae</taxon>
        <taxon>Mentheae</taxon>
        <taxon>Salviinae</taxon>
        <taxon>Salvia</taxon>
        <taxon>Salvia subgen. Calosphace</taxon>
    </lineage>
</organism>
<feature type="region of interest" description="Disordered" evidence="6">
    <location>
        <begin position="98"/>
        <end position="121"/>
    </location>
</feature>
<evidence type="ECO:0000256" key="4">
    <source>
        <dbReference type="ARBA" id="ARBA00023163"/>
    </source>
</evidence>
<dbReference type="InterPro" id="IPR036638">
    <property type="entry name" value="HLH_DNA-bd_sf"/>
</dbReference>
<dbReference type="Gene3D" id="4.10.280.10">
    <property type="entry name" value="Helix-loop-helix DNA-binding domain"/>
    <property type="match status" value="1"/>
</dbReference>
<dbReference type="GO" id="GO:0005634">
    <property type="term" value="C:nucleus"/>
    <property type="evidence" value="ECO:0007669"/>
    <property type="project" value="UniProtKB-SubCell"/>
</dbReference>
<sequence>MESEFQFQQPFPIDEASATSTEKAYFTGICAGLSFRSLLTGASFEPAALKTPKSEPMFPTGDGSAPLYNFVSETAPFPLHHQLPGLLSYELPQNTVEINSLAPNPRSKADPKEKRPRRRPCRLSDKTQCLRKLLPGDEKMDMATVLEEAYKYIIFLQAQISALQSIPYQSGIDSGTNVVGGDLFELNRQQLLQVMTNSPAVQAKLCADSCCVYAAEQRLMEKITDRKAMIDQQMMYGSLSNPNFFHA</sequence>
<dbReference type="PROSITE" id="PS50888">
    <property type="entry name" value="BHLH"/>
    <property type="match status" value="1"/>
</dbReference>
<keyword evidence="9" id="KW-1185">Reference proteome</keyword>
<dbReference type="AlphaFoldDB" id="A0ABD1IK46"/>
<dbReference type="SUPFAM" id="SSF47459">
    <property type="entry name" value="HLH, helix-loop-helix DNA-binding domain"/>
    <property type="match status" value="1"/>
</dbReference>
<keyword evidence="4" id="KW-0804">Transcription</keyword>
<evidence type="ECO:0000256" key="1">
    <source>
        <dbReference type="ARBA" id="ARBA00004123"/>
    </source>
</evidence>
<evidence type="ECO:0000256" key="6">
    <source>
        <dbReference type="SAM" id="MobiDB-lite"/>
    </source>
</evidence>
<gene>
    <name evidence="8" type="ORF">AAHA92_03099</name>
</gene>
<keyword evidence="5" id="KW-0539">Nucleus</keyword>
<evidence type="ECO:0000313" key="8">
    <source>
        <dbReference type="EMBL" id="KAL1567641.1"/>
    </source>
</evidence>
<dbReference type="GO" id="GO:0003677">
    <property type="term" value="F:DNA binding"/>
    <property type="evidence" value="ECO:0007669"/>
    <property type="project" value="UniProtKB-KW"/>
</dbReference>
<comment type="subcellular location">
    <subcellularLocation>
        <location evidence="1">Nucleus</location>
    </subcellularLocation>
</comment>
<proteinExistence type="predicted"/>
<evidence type="ECO:0000313" key="9">
    <source>
        <dbReference type="Proteomes" id="UP001567538"/>
    </source>
</evidence>
<protein>
    <submittedName>
        <fullName evidence="8">Transcription factor bHLH117</fullName>
    </submittedName>
</protein>
<dbReference type="EMBL" id="JBEAFC010000002">
    <property type="protein sequence ID" value="KAL1567641.1"/>
    <property type="molecule type" value="Genomic_DNA"/>
</dbReference>
<dbReference type="Pfam" id="PF00010">
    <property type="entry name" value="HLH"/>
    <property type="match status" value="1"/>
</dbReference>
<dbReference type="PANTHER" id="PTHR45914:SF24">
    <property type="entry name" value="BHLH DOMAIN-CONTAINING PROTEIN"/>
    <property type="match status" value="1"/>
</dbReference>
<reference evidence="8 9" key="1">
    <citation type="submission" date="2024-06" db="EMBL/GenBank/DDBJ databases">
        <title>A chromosome level genome sequence of Diviner's sage (Salvia divinorum).</title>
        <authorList>
            <person name="Ford S.A."/>
            <person name="Ro D.-K."/>
            <person name="Ness R.W."/>
            <person name="Phillips M.A."/>
        </authorList>
    </citation>
    <scope>NUCLEOTIDE SEQUENCE [LARGE SCALE GENOMIC DNA]</scope>
    <source>
        <strain evidence="8">SAF-2024a</strain>
        <tissue evidence="8">Leaf</tissue>
    </source>
</reference>
<dbReference type="InterPro" id="IPR011598">
    <property type="entry name" value="bHLH_dom"/>
</dbReference>
<comment type="caution">
    <text evidence="8">The sequence shown here is derived from an EMBL/GenBank/DDBJ whole genome shotgun (WGS) entry which is preliminary data.</text>
</comment>
<name>A0ABD1IK46_SALDI</name>